<sequence>MEPQTVLEKAYQLAGEKLKDEPTGHDWWHIHRVTRLAKLIAKKENADEFVCEMAALLHDLVDEKLVDDKKRETEKLAEWLADNEVPGETIRHILDIIGTLSFQGGTGTKMSTLEGRIVQDADRIDAIGAIGIARTFVYAGARGSLIYDPQLEPRSEMTAEQYREGKSTAINHFYEKLLKLKELMNTETGRQLAEERHEFMEQYLVRFYSEWNLGNGSGL</sequence>
<dbReference type="InterPro" id="IPR006674">
    <property type="entry name" value="HD_domain"/>
</dbReference>
<evidence type="ECO:0000313" key="5">
    <source>
        <dbReference type="Proteomes" id="UP001527202"/>
    </source>
</evidence>
<evidence type="ECO:0000313" key="3">
    <source>
        <dbReference type="EMBL" id="QAV18133.1"/>
    </source>
</evidence>
<evidence type="ECO:0000313" key="4">
    <source>
        <dbReference type="Proteomes" id="UP000288943"/>
    </source>
</evidence>
<dbReference type="SMART" id="SM00471">
    <property type="entry name" value="HDc"/>
    <property type="match status" value="1"/>
</dbReference>
<reference evidence="2 5" key="2">
    <citation type="submission" date="2022-05" db="EMBL/GenBank/DDBJ databases">
        <title>Genome Sequencing of Bee-Associated Microbes.</title>
        <authorList>
            <person name="Dunlap C."/>
        </authorList>
    </citation>
    <scope>NUCLEOTIDE SEQUENCE [LARGE SCALE GENOMIC DNA]</scope>
    <source>
        <strain evidence="2 5">NRRL B-23120</strain>
    </source>
</reference>
<dbReference type="AlphaFoldDB" id="A0A410WUW6"/>
<reference evidence="3 4" key="1">
    <citation type="submission" date="2018-01" db="EMBL/GenBank/DDBJ databases">
        <title>The whole genome sequencing and assembly of Paenibacillus chitinolyticus KCCM 41400 strain.</title>
        <authorList>
            <person name="Kim J.-Y."/>
            <person name="Park M.-K."/>
            <person name="Lee Y.-J."/>
            <person name="Yi H."/>
            <person name="Bahn Y.-S."/>
            <person name="Kim J.F."/>
            <person name="Lee D.-W."/>
        </authorList>
    </citation>
    <scope>NUCLEOTIDE SEQUENCE [LARGE SCALE GENOMIC DNA]</scope>
    <source>
        <strain evidence="3 4">KCCM 41400</strain>
    </source>
</reference>
<dbReference type="PANTHER" id="PTHR33594">
    <property type="entry name" value="SUPERFAMILY HYDROLASE, PUTATIVE (AFU_ORTHOLOGUE AFUA_1G03035)-RELATED"/>
    <property type="match status" value="1"/>
</dbReference>
<keyword evidence="5" id="KW-1185">Reference proteome</keyword>
<dbReference type="RefSeq" id="WP_042228719.1">
    <property type="nucleotide sequence ID" value="NZ_CP026520.1"/>
</dbReference>
<dbReference type="PANTHER" id="PTHR33594:SF1">
    <property type="entry name" value="HD_PDEASE DOMAIN-CONTAINING PROTEIN"/>
    <property type="match status" value="1"/>
</dbReference>
<dbReference type="Pfam" id="PF01966">
    <property type="entry name" value="HD"/>
    <property type="match status" value="1"/>
</dbReference>
<evidence type="ECO:0000313" key="2">
    <source>
        <dbReference type="EMBL" id="MCY9599169.1"/>
    </source>
</evidence>
<dbReference type="KEGG" id="pchi:PC41400_10855"/>
<feature type="domain" description="HD" evidence="1">
    <location>
        <begin position="26"/>
        <end position="127"/>
    </location>
</feature>
<dbReference type="OrthoDB" id="9797344at2"/>
<dbReference type="Proteomes" id="UP001527202">
    <property type="component" value="Unassembled WGS sequence"/>
</dbReference>
<accession>A0A410WUW6</accession>
<dbReference type="Gene3D" id="1.20.58.1910">
    <property type="match status" value="1"/>
</dbReference>
<gene>
    <name evidence="2" type="ORF">M5X16_25755</name>
    <name evidence="3" type="ORF">PC41400_10855</name>
</gene>
<dbReference type="Proteomes" id="UP000288943">
    <property type="component" value="Chromosome"/>
</dbReference>
<dbReference type="CDD" id="cd00077">
    <property type="entry name" value="HDc"/>
    <property type="match status" value="1"/>
</dbReference>
<protein>
    <submittedName>
        <fullName evidence="3">HD domain-containing protein</fullName>
    </submittedName>
</protein>
<organism evidence="3 4">
    <name type="scientific">Paenibacillus chitinolyticus</name>
    <dbReference type="NCBI Taxonomy" id="79263"/>
    <lineage>
        <taxon>Bacteria</taxon>
        <taxon>Bacillati</taxon>
        <taxon>Bacillota</taxon>
        <taxon>Bacilli</taxon>
        <taxon>Bacillales</taxon>
        <taxon>Paenibacillaceae</taxon>
        <taxon>Paenibacillus</taxon>
    </lineage>
</organism>
<dbReference type="SUPFAM" id="SSF109604">
    <property type="entry name" value="HD-domain/PDEase-like"/>
    <property type="match status" value="1"/>
</dbReference>
<dbReference type="Gene3D" id="1.10.472.50">
    <property type="entry name" value="HD-domain/PDEase-like"/>
    <property type="match status" value="1"/>
</dbReference>
<name>A0A410WUW6_9BACL</name>
<evidence type="ECO:0000259" key="1">
    <source>
        <dbReference type="PROSITE" id="PS51831"/>
    </source>
</evidence>
<dbReference type="EMBL" id="CP026520">
    <property type="protein sequence ID" value="QAV18133.1"/>
    <property type="molecule type" value="Genomic_DNA"/>
</dbReference>
<dbReference type="EMBL" id="JAMDMJ010000040">
    <property type="protein sequence ID" value="MCY9599169.1"/>
    <property type="molecule type" value="Genomic_DNA"/>
</dbReference>
<dbReference type="PROSITE" id="PS51831">
    <property type="entry name" value="HD"/>
    <property type="match status" value="1"/>
</dbReference>
<proteinExistence type="predicted"/>
<dbReference type="InterPro" id="IPR003607">
    <property type="entry name" value="HD/PDEase_dom"/>
</dbReference>
<dbReference type="GeneID" id="95375303"/>